<dbReference type="InterPro" id="IPR053756">
    <property type="entry name" value="Toxin_immunity_effector"/>
</dbReference>
<keyword evidence="2" id="KW-1185">Reference proteome</keyword>
<sequence>MSENQLTNNAIIYALLSLNSEIILQKEYLESDDVPEEDIDNEQDILDDLEQAFMEFVDVYKSRCKADKSLPDLDELLNSQL</sequence>
<dbReference type="HOGENOM" id="CLU_176223_0_0_6"/>
<proteinExistence type="predicted"/>
<evidence type="ECO:0000313" key="1">
    <source>
        <dbReference type="EMBL" id="EIC27941.1"/>
    </source>
</evidence>
<evidence type="ECO:0008006" key="3">
    <source>
        <dbReference type="Google" id="ProtNLM"/>
    </source>
</evidence>
<protein>
    <recommendedName>
        <fullName evidence="3">Phage protein</fullName>
    </recommendedName>
</protein>
<dbReference type="RefSeq" id="WP_005368487.1">
    <property type="nucleotide sequence ID" value="NZ_CM001475.1"/>
</dbReference>
<dbReference type="eggNOG" id="ENOG5031N2G">
    <property type="taxonomic scope" value="Bacteria"/>
</dbReference>
<accession>H8GJY2</accession>
<gene>
    <name evidence="1" type="ORF">Metal_0071</name>
</gene>
<dbReference type="Gene3D" id="1.10.287.2500">
    <property type="match status" value="1"/>
</dbReference>
<evidence type="ECO:0000313" key="2">
    <source>
        <dbReference type="Proteomes" id="UP000005090"/>
    </source>
</evidence>
<dbReference type="AlphaFoldDB" id="H8GJY2"/>
<dbReference type="EMBL" id="CM001475">
    <property type="protein sequence ID" value="EIC27941.1"/>
    <property type="molecule type" value="Genomic_DNA"/>
</dbReference>
<organism evidence="1 2">
    <name type="scientific">Methylomicrobium album BG8</name>
    <dbReference type="NCBI Taxonomy" id="686340"/>
    <lineage>
        <taxon>Bacteria</taxon>
        <taxon>Pseudomonadati</taxon>
        <taxon>Pseudomonadota</taxon>
        <taxon>Gammaproteobacteria</taxon>
        <taxon>Methylococcales</taxon>
        <taxon>Methylococcaceae</taxon>
        <taxon>Methylomicrobium</taxon>
    </lineage>
</organism>
<dbReference type="STRING" id="686340.Metal_0071"/>
<dbReference type="Proteomes" id="UP000005090">
    <property type="component" value="Chromosome"/>
</dbReference>
<reference evidence="1 2" key="1">
    <citation type="journal article" date="2013" name="Genome Announc.">
        <title>Genome Sequence of the Obligate Gammaproteobacterial Methanotroph Methylomicrobium album Strain BG8.</title>
        <authorList>
            <person name="Kits K.D."/>
            <person name="Kalyuzhnaya M.G."/>
            <person name="Klotz M.G."/>
            <person name="Jetten M.S."/>
            <person name="Op den Camp H.J."/>
            <person name="Vuilleumier S."/>
            <person name="Bringel F."/>
            <person name="Dispirito A.A."/>
            <person name="Murrell J.C."/>
            <person name="Bruce D."/>
            <person name="Cheng J.F."/>
            <person name="Copeland A."/>
            <person name="Goodwin L."/>
            <person name="Hauser L."/>
            <person name="Lajus A."/>
            <person name="Land M.L."/>
            <person name="Lapidus A."/>
            <person name="Lucas S."/>
            <person name="Medigue C."/>
            <person name="Pitluck S."/>
            <person name="Woyke T."/>
            <person name="Zeytun A."/>
            <person name="Stein L.Y."/>
        </authorList>
    </citation>
    <scope>NUCLEOTIDE SEQUENCE [LARGE SCALE GENOMIC DNA]</scope>
    <source>
        <strain evidence="1 2">BG8</strain>
    </source>
</reference>
<name>H8GJY2_METAL</name>